<feature type="transmembrane region" description="Helical" evidence="1">
    <location>
        <begin position="26"/>
        <end position="49"/>
    </location>
</feature>
<organism evidence="2 3">
    <name type="scientific">Streptomyces flavochromogenes</name>
    <dbReference type="NCBI Taxonomy" id="68199"/>
    <lineage>
        <taxon>Bacteria</taxon>
        <taxon>Bacillati</taxon>
        <taxon>Actinomycetota</taxon>
        <taxon>Actinomycetes</taxon>
        <taxon>Kitasatosporales</taxon>
        <taxon>Streptomycetaceae</taxon>
        <taxon>Streptomyces</taxon>
    </lineage>
</organism>
<accession>A0ABW6XWF7</accession>
<keyword evidence="1" id="KW-0812">Transmembrane</keyword>
<feature type="transmembrane region" description="Helical" evidence="1">
    <location>
        <begin position="58"/>
        <end position="77"/>
    </location>
</feature>
<gene>
    <name evidence="2" type="ORF">ACFY8C_26425</name>
</gene>
<sequence length="112" mass="11825">MNQAVRLEKGAESPRPKELPGRPVRVGLALVPLLSLGVLGFVPSLTLALRRGTRNDRLAALLFTAASVGWCLQIALTPEETHGFAYLLDLVLLTVSTLGAAAHCLTVKGAGR</sequence>
<proteinExistence type="predicted"/>
<dbReference type="EMBL" id="JBIBDZ010000008">
    <property type="protein sequence ID" value="MFF5921856.1"/>
    <property type="molecule type" value="Genomic_DNA"/>
</dbReference>
<reference evidence="2 3" key="1">
    <citation type="submission" date="2024-10" db="EMBL/GenBank/DDBJ databases">
        <title>The Natural Products Discovery Center: Release of the First 8490 Sequenced Strains for Exploring Actinobacteria Biosynthetic Diversity.</title>
        <authorList>
            <person name="Kalkreuter E."/>
            <person name="Kautsar S.A."/>
            <person name="Yang D."/>
            <person name="Bader C.D."/>
            <person name="Teijaro C.N."/>
            <person name="Fluegel L."/>
            <person name="Davis C.M."/>
            <person name="Simpson J.R."/>
            <person name="Lauterbach L."/>
            <person name="Steele A.D."/>
            <person name="Gui C."/>
            <person name="Meng S."/>
            <person name="Li G."/>
            <person name="Viehrig K."/>
            <person name="Ye F."/>
            <person name="Su P."/>
            <person name="Kiefer A.F."/>
            <person name="Nichols A."/>
            <person name="Cepeda A.J."/>
            <person name="Yan W."/>
            <person name="Fan B."/>
            <person name="Jiang Y."/>
            <person name="Adhikari A."/>
            <person name="Zheng C.-J."/>
            <person name="Schuster L."/>
            <person name="Cowan T.M."/>
            <person name="Smanski M.J."/>
            <person name="Chevrette M.G."/>
            <person name="De Carvalho L.P.S."/>
            <person name="Shen B."/>
        </authorList>
    </citation>
    <scope>NUCLEOTIDE SEQUENCE [LARGE SCALE GENOMIC DNA]</scope>
    <source>
        <strain evidence="2 3">NPDC012605</strain>
    </source>
</reference>
<evidence type="ECO:0000313" key="2">
    <source>
        <dbReference type="EMBL" id="MFF5921856.1"/>
    </source>
</evidence>
<dbReference type="Proteomes" id="UP001602370">
    <property type="component" value="Unassembled WGS sequence"/>
</dbReference>
<dbReference type="RefSeq" id="WP_051819938.1">
    <property type="nucleotide sequence ID" value="NZ_JBIBDZ010000008.1"/>
</dbReference>
<protein>
    <submittedName>
        <fullName evidence="2">Uncharacterized protein</fullName>
    </submittedName>
</protein>
<keyword evidence="1" id="KW-1133">Transmembrane helix</keyword>
<evidence type="ECO:0000256" key="1">
    <source>
        <dbReference type="SAM" id="Phobius"/>
    </source>
</evidence>
<comment type="caution">
    <text evidence="2">The sequence shown here is derived from an EMBL/GenBank/DDBJ whole genome shotgun (WGS) entry which is preliminary data.</text>
</comment>
<evidence type="ECO:0000313" key="3">
    <source>
        <dbReference type="Proteomes" id="UP001602370"/>
    </source>
</evidence>
<keyword evidence="1" id="KW-0472">Membrane</keyword>
<keyword evidence="3" id="KW-1185">Reference proteome</keyword>
<feature type="transmembrane region" description="Helical" evidence="1">
    <location>
        <begin position="83"/>
        <end position="105"/>
    </location>
</feature>
<name>A0ABW6XWF7_9ACTN</name>